<organism evidence="1 2">
    <name type="scientific">Cirrhinus molitorella</name>
    <name type="common">mud carp</name>
    <dbReference type="NCBI Taxonomy" id="172907"/>
    <lineage>
        <taxon>Eukaryota</taxon>
        <taxon>Metazoa</taxon>
        <taxon>Chordata</taxon>
        <taxon>Craniata</taxon>
        <taxon>Vertebrata</taxon>
        <taxon>Euteleostomi</taxon>
        <taxon>Actinopterygii</taxon>
        <taxon>Neopterygii</taxon>
        <taxon>Teleostei</taxon>
        <taxon>Ostariophysi</taxon>
        <taxon>Cypriniformes</taxon>
        <taxon>Cyprinidae</taxon>
        <taxon>Labeoninae</taxon>
        <taxon>Labeonini</taxon>
        <taxon>Cirrhinus</taxon>
    </lineage>
</organism>
<evidence type="ECO:0000313" key="1">
    <source>
        <dbReference type="EMBL" id="KAL1259704.1"/>
    </source>
</evidence>
<accession>A0ABR3M6P3</accession>
<dbReference type="EMBL" id="JAYMGO010000016">
    <property type="protein sequence ID" value="KAL1259704.1"/>
    <property type="molecule type" value="Genomic_DNA"/>
</dbReference>
<keyword evidence="2" id="KW-1185">Reference proteome</keyword>
<reference evidence="1 2" key="1">
    <citation type="submission" date="2023-09" db="EMBL/GenBank/DDBJ databases">
        <authorList>
            <person name="Wang M."/>
        </authorList>
    </citation>
    <scope>NUCLEOTIDE SEQUENCE [LARGE SCALE GENOMIC DNA]</scope>
    <source>
        <strain evidence="1">GT-2023</strain>
        <tissue evidence="1">Liver</tissue>
    </source>
</reference>
<name>A0ABR3M6P3_9TELE</name>
<sequence>MSSFISTIVSNRLGVSQAGQPTFFKEPCPAIMAVTLIGTNDGNSRLVTVFTELYPTVLGVLITQSKIQVETGCDAALKCIVI</sequence>
<protein>
    <submittedName>
        <fullName evidence="1">Uncharacterized protein</fullName>
    </submittedName>
</protein>
<comment type="caution">
    <text evidence="1">The sequence shown here is derived from an EMBL/GenBank/DDBJ whole genome shotgun (WGS) entry which is preliminary data.</text>
</comment>
<dbReference type="Proteomes" id="UP001558613">
    <property type="component" value="Unassembled WGS sequence"/>
</dbReference>
<proteinExistence type="predicted"/>
<gene>
    <name evidence="1" type="ORF">QQF64_010281</name>
</gene>
<evidence type="ECO:0000313" key="2">
    <source>
        <dbReference type="Proteomes" id="UP001558613"/>
    </source>
</evidence>